<evidence type="ECO:0000256" key="4">
    <source>
        <dbReference type="ARBA" id="ARBA00019595"/>
    </source>
</evidence>
<dbReference type="PANTHER" id="PTHR21047:SF2">
    <property type="entry name" value="THYMIDINE DIPHOSPHO-4-KETO-RHAMNOSE 3,5-EPIMERASE"/>
    <property type="match status" value="1"/>
</dbReference>
<dbReference type="Pfam" id="PF00908">
    <property type="entry name" value="dTDP_sugar_isom"/>
    <property type="match status" value="1"/>
</dbReference>
<keyword evidence="5 6" id="KW-0413">Isomerase</keyword>
<dbReference type="Gene3D" id="2.60.120.10">
    <property type="entry name" value="Jelly Rolls"/>
    <property type="match status" value="1"/>
</dbReference>
<evidence type="ECO:0000256" key="5">
    <source>
        <dbReference type="RuleBase" id="RU364069"/>
    </source>
</evidence>
<dbReference type="InterPro" id="IPR011051">
    <property type="entry name" value="RmlC_Cupin_sf"/>
</dbReference>
<keyword evidence="7" id="KW-1185">Reference proteome</keyword>
<dbReference type="NCBIfam" id="TIGR01221">
    <property type="entry name" value="rmlC"/>
    <property type="match status" value="1"/>
</dbReference>
<evidence type="ECO:0000313" key="6">
    <source>
        <dbReference type="EMBL" id="MFC4268196.1"/>
    </source>
</evidence>
<gene>
    <name evidence="6" type="primary">rfbC</name>
    <name evidence="6" type="ORF">ACFOWD_04700</name>
</gene>
<evidence type="ECO:0000313" key="7">
    <source>
        <dbReference type="Proteomes" id="UP001595826"/>
    </source>
</evidence>
<dbReference type="InterPro" id="IPR014710">
    <property type="entry name" value="RmlC-like_jellyroll"/>
</dbReference>
<dbReference type="InterPro" id="IPR000888">
    <property type="entry name" value="RmlC-like"/>
</dbReference>
<dbReference type="EMBL" id="JBHSCY010000001">
    <property type="protein sequence ID" value="MFC4268196.1"/>
    <property type="molecule type" value="Genomic_DNA"/>
</dbReference>
<comment type="caution">
    <text evidence="6">The sequence shown here is derived from an EMBL/GenBank/DDBJ whole genome shotgun (WGS) entry which is preliminary data.</text>
</comment>
<reference evidence="7" key="1">
    <citation type="journal article" date="2019" name="Int. J. Syst. Evol. Microbiol.">
        <title>The Global Catalogue of Microorganisms (GCM) 10K type strain sequencing project: providing services to taxonomists for standard genome sequencing and annotation.</title>
        <authorList>
            <consortium name="The Broad Institute Genomics Platform"/>
            <consortium name="The Broad Institute Genome Sequencing Center for Infectious Disease"/>
            <person name="Wu L."/>
            <person name="Ma J."/>
        </authorList>
    </citation>
    <scope>NUCLEOTIDE SEQUENCE [LARGE SCALE GENOMIC DNA]</scope>
    <source>
        <strain evidence="7">CECT 8655</strain>
    </source>
</reference>
<evidence type="ECO:0000256" key="3">
    <source>
        <dbReference type="ARBA" id="ARBA00012098"/>
    </source>
</evidence>
<dbReference type="RefSeq" id="WP_377408529.1">
    <property type="nucleotide sequence ID" value="NZ_JBHSCY010000001.1"/>
</dbReference>
<dbReference type="SUPFAM" id="SSF51182">
    <property type="entry name" value="RmlC-like cupins"/>
    <property type="match status" value="1"/>
</dbReference>
<dbReference type="Proteomes" id="UP001595826">
    <property type="component" value="Unassembled WGS sequence"/>
</dbReference>
<organism evidence="6 7">
    <name type="scientific">Polaribacter marinivivus</name>
    <dbReference type="NCBI Taxonomy" id="1524260"/>
    <lineage>
        <taxon>Bacteria</taxon>
        <taxon>Pseudomonadati</taxon>
        <taxon>Bacteroidota</taxon>
        <taxon>Flavobacteriia</taxon>
        <taxon>Flavobacteriales</taxon>
        <taxon>Flavobacteriaceae</taxon>
    </lineage>
</organism>
<evidence type="ECO:0000256" key="1">
    <source>
        <dbReference type="ARBA" id="ARBA00001298"/>
    </source>
</evidence>
<dbReference type="PANTHER" id="PTHR21047">
    <property type="entry name" value="DTDP-6-DEOXY-D-GLUCOSE-3,5 EPIMERASE"/>
    <property type="match status" value="1"/>
</dbReference>
<dbReference type="GO" id="GO:0008830">
    <property type="term" value="F:dTDP-4-dehydrorhamnose 3,5-epimerase activity"/>
    <property type="evidence" value="ECO:0007669"/>
    <property type="project" value="UniProtKB-EC"/>
</dbReference>
<comment type="function">
    <text evidence="2 5">Catalyzes the epimerization of the C3' and C5'positions of dTDP-6-deoxy-D-xylo-4-hexulose, forming dTDP-6-deoxy-L-lyxo-4-hexulose.</text>
</comment>
<comment type="similarity">
    <text evidence="5">Belongs to the dTDP-4-dehydrorhamnose 3,5-epimerase family.</text>
</comment>
<protein>
    <recommendedName>
        <fullName evidence="4 5">dTDP-4-dehydrorhamnose 3,5-epimerase</fullName>
        <ecNumber evidence="3 5">5.1.3.13</ecNumber>
    </recommendedName>
    <alternativeName>
        <fullName evidence="5">Thymidine diphospho-4-keto-rhamnose 3,5-epimerase</fullName>
    </alternativeName>
</protein>
<sequence>MIIETPFKDCFIIKPAFFEDERGSFLLEYNKNQLKQLTGFEGEFVMGNQSISKYGVIRGLHLQKGEFAQAKLVRVIQGKILDVVVDVRINSKTFGKVFTTELSKENQKQILIPRGFLHGFSVLENDTIVAYRCDNYYNPLSEDGVIYNDKKLNIDWKIPKDKIILSKKDMQLKEFHKFII</sequence>
<dbReference type="EC" id="5.1.3.13" evidence="3 5"/>
<accession>A0ABV8R7J8</accession>
<evidence type="ECO:0000256" key="2">
    <source>
        <dbReference type="ARBA" id="ARBA00001997"/>
    </source>
</evidence>
<comment type="catalytic activity">
    <reaction evidence="1 5">
        <text>dTDP-4-dehydro-6-deoxy-alpha-D-glucose = dTDP-4-dehydro-beta-L-rhamnose</text>
        <dbReference type="Rhea" id="RHEA:16969"/>
        <dbReference type="ChEBI" id="CHEBI:57649"/>
        <dbReference type="ChEBI" id="CHEBI:62830"/>
        <dbReference type="EC" id="5.1.3.13"/>
    </reaction>
</comment>
<comment type="subunit">
    <text evidence="5">Homodimer.</text>
</comment>
<proteinExistence type="inferred from homology"/>
<name>A0ABV8R7J8_9FLAO</name>
<comment type="pathway">
    <text evidence="5">Carbohydrate biosynthesis; dTDP-L-rhamnose biosynthesis.</text>
</comment>
<dbReference type="CDD" id="cd00438">
    <property type="entry name" value="cupin_RmlC"/>
    <property type="match status" value="1"/>
</dbReference>